<feature type="transmembrane region" description="Helical" evidence="10">
    <location>
        <begin position="7"/>
        <end position="29"/>
    </location>
</feature>
<gene>
    <name evidence="11" type="primary">gspJ</name>
    <name evidence="11" type="ORF">GCM10010982_28090</name>
</gene>
<dbReference type="NCBIfam" id="TIGR01711">
    <property type="entry name" value="gspJ"/>
    <property type="match status" value="1"/>
</dbReference>
<reference evidence="11" key="1">
    <citation type="journal article" date="2014" name="Int. J. Syst. Evol. Microbiol.">
        <title>Complete genome sequence of Corynebacterium casei LMG S-19264T (=DSM 44701T), isolated from a smear-ripened cheese.</title>
        <authorList>
            <consortium name="US DOE Joint Genome Institute (JGI-PGF)"/>
            <person name="Walter F."/>
            <person name="Albersmeier A."/>
            <person name="Kalinowski J."/>
            <person name="Ruckert C."/>
        </authorList>
    </citation>
    <scope>NUCLEOTIDE SEQUENCE</scope>
    <source>
        <strain evidence="11">CGMCC 1.7086</strain>
    </source>
</reference>
<evidence type="ECO:0000256" key="2">
    <source>
        <dbReference type="ARBA" id="ARBA00011084"/>
    </source>
</evidence>
<comment type="caution">
    <text evidence="11">The sequence shown here is derived from an EMBL/GenBank/DDBJ whole genome shotgun (WGS) entry which is preliminary data.</text>
</comment>
<proteinExistence type="inferred from homology"/>
<dbReference type="NCBIfam" id="TIGR02532">
    <property type="entry name" value="IV_pilin_GFxxxE"/>
    <property type="match status" value="1"/>
</dbReference>
<evidence type="ECO:0000256" key="5">
    <source>
        <dbReference type="ARBA" id="ARBA00022481"/>
    </source>
</evidence>
<reference evidence="11" key="2">
    <citation type="submission" date="2020-09" db="EMBL/GenBank/DDBJ databases">
        <authorList>
            <person name="Sun Q."/>
            <person name="Zhou Y."/>
        </authorList>
    </citation>
    <scope>NUCLEOTIDE SEQUENCE</scope>
    <source>
        <strain evidence="11">CGMCC 1.7086</strain>
    </source>
</reference>
<comment type="subcellular location">
    <subcellularLocation>
        <location evidence="1">Cell inner membrane</location>
        <topology evidence="1">Single-pass membrane protein</topology>
    </subcellularLocation>
</comment>
<dbReference type="InterPro" id="IPR045584">
    <property type="entry name" value="Pilin-like"/>
</dbReference>
<dbReference type="SUPFAM" id="SSF54523">
    <property type="entry name" value="Pili subunits"/>
    <property type="match status" value="1"/>
</dbReference>
<keyword evidence="8 10" id="KW-1133">Transmembrane helix</keyword>
<dbReference type="GO" id="GO:0005886">
    <property type="term" value="C:plasma membrane"/>
    <property type="evidence" value="ECO:0007669"/>
    <property type="project" value="UniProtKB-SubCell"/>
</dbReference>
<evidence type="ECO:0000256" key="4">
    <source>
        <dbReference type="ARBA" id="ARBA00022475"/>
    </source>
</evidence>
<organism evidence="11 12">
    <name type="scientific">Bowmanella pacifica</name>
    <dbReference type="NCBI Taxonomy" id="502051"/>
    <lineage>
        <taxon>Bacteria</taxon>
        <taxon>Pseudomonadati</taxon>
        <taxon>Pseudomonadota</taxon>
        <taxon>Gammaproteobacteria</taxon>
        <taxon>Alteromonadales</taxon>
        <taxon>Alteromonadaceae</taxon>
        <taxon>Bowmanella</taxon>
    </lineage>
</organism>
<evidence type="ECO:0000256" key="10">
    <source>
        <dbReference type="SAM" id="Phobius"/>
    </source>
</evidence>
<name>A0A917Z1D5_9ALTE</name>
<protein>
    <recommendedName>
        <fullName evidence="3">Type II secretion system protein J</fullName>
    </recommendedName>
</protein>
<dbReference type="PROSITE" id="PS00409">
    <property type="entry name" value="PROKAR_NTER_METHYL"/>
    <property type="match status" value="1"/>
</dbReference>
<dbReference type="Pfam" id="PF11612">
    <property type="entry name" value="T2SSJ"/>
    <property type="match status" value="1"/>
</dbReference>
<keyword evidence="4" id="KW-1003">Cell membrane</keyword>
<dbReference type="GO" id="GO:0015627">
    <property type="term" value="C:type II protein secretion system complex"/>
    <property type="evidence" value="ECO:0007669"/>
    <property type="project" value="InterPro"/>
</dbReference>
<dbReference type="PANTHER" id="PTHR39583:SF2">
    <property type="entry name" value="TYPE II SECRETION SYSTEM PROTEIN J"/>
    <property type="match status" value="1"/>
</dbReference>
<evidence type="ECO:0000256" key="8">
    <source>
        <dbReference type="ARBA" id="ARBA00022989"/>
    </source>
</evidence>
<dbReference type="InterPro" id="IPR012902">
    <property type="entry name" value="N_methyl_site"/>
</dbReference>
<evidence type="ECO:0000313" key="11">
    <source>
        <dbReference type="EMBL" id="GGO71697.1"/>
    </source>
</evidence>
<evidence type="ECO:0000256" key="9">
    <source>
        <dbReference type="ARBA" id="ARBA00023136"/>
    </source>
</evidence>
<comment type="similarity">
    <text evidence="2">Belongs to the GSP J family.</text>
</comment>
<dbReference type="GO" id="GO:0015628">
    <property type="term" value="P:protein secretion by the type II secretion system"/>
    <property type="evidence" value="ECO:0007669"/>
    <property type="project" value="InterPro"/>
</dbReference>
<keyword evidence="5" id="KW-0488">Methylation</keyword>
<evidence type="ECO:0000256" key="6">
    <source>
        <dbReference type="ARBA" id="ARBA00022519"/>
    </source>
</evidence>
<keyword evidence="9 10" id="KW-0472">Membrane</keyword>
<dbReference type="Pfam" id="PF07963">
    <property type="entry name" value="N_methyl"/>
    <property type="match status" value="1"/>
</dbReference>
<dbReference type="RefSeq" id="WP_188696415.1">
    <property type="nucleotide sequence ID" value="NZ_BMLS01000004.1"/>
</dbReference>
<dbReference type="Proteomes" id="UP000606935">
    <property type="component" value="Unassembled WGS sequence"/>
</dbReference>
<dbReference type="InterPro" id="IPR051621">
    <property type="entry name" value="T2SS_protein_J"/>
</dbReference>
<dbReference type="AlphaFoldDB" id="A0A917Z1D5"/>
<evidence type="ECO:0000313" key="12">
    <source>
        <dbReference type="Proteomes" id="UP000606935"/>
    </source>
</evidence>
<dbReference type="EMBL" id="BMLS01000004">
    <property type="protein sequence ID" value="GGO71697.1"/>
    <property type="molecule type" value="Genomic_DNA"/>
</dbReference>
<dbReference type="PANTHER" id="PTHR39583">
    <property type="entry name" value="TYPE II SECRETION SYSTEM PROTEIN J-RELATED"/>
    <property type="match status" value="1"/>
</dbReference>
<evidence type="ECO:0000256" key="3">
    <source>
        <dbReference type="ARBA" id="ARBA00021539"/>
    </source>
</evidence>
<evidence type="ECO:0000256" key="7">
    <source>
        <dbReference type="ARBA" id="ARBA00022692"/>
    </source>
</evidence>
<keyword evidence="6" id="KW-0997">Cell inner membrane</keyword>
<accession>A0A917Z1D5</accession>
<sequence>MAVRGFTLLEILIAMAIFTMIGLASYSVLTTTTDSNSISKQRIAKLEALQRAMLYMERDILQAVPRAVRIAGEANGKVISGGRDQIESEADGLALVRTGWQNPLLMLPRSTLQAVGYRLQEGQLQRLYTLRPDNVIGAEPKVVVLLDDVQDFSVQFLIDSEDNNNRTLDWQDDYIGSVLPRAIAVEIDSLDFGLIRREFLLASEGGNPNAPD</sequence>
<dbReference type="InterPro" id="IPR010055">
    <property type="entry name" value="T2SS_protein-GspJ"/>
</dbReference>
<dbReference type="Gene3D" id="3.10.610.10">
    <property type="entry name" value="GSPII I/J protein-like"/>
    <property type="match status" value="1"/>
</dbReference>
<keyword evidence="12" id="KW-1185">Reference proteome</keyword>
<evidence type="ECO:0000256" key="1">
    <source>
        <dbReference type="ARBA" id="ARBA00004377"/>
    </source>
</evidence>
<keyword evidence="7 10" id="KW-0812">Transmembrane</keyword>